<dbReference type="Proteomes" id="UP001500016">
    <property type="component" value="Unassembled WGS sequence"/>
</dbReference>
<accession>A0ABN2WXI6</accession>
<dbReference type="RefSeq" id="WP_344534583.1">
    <property type="nucleotide sequence ID" value="NZ_BAAAPE010000023.1"/>
</dbReference>
<gene>
    <name evidence="1" type="ORF">GCM10009801_73250</name>
</gene>
<name>A0ABN2WXI6_9ACTN</name>
<evidence type="ECO:0008006" key="3">
    <source>
        <dbReference type="Google" id="ProtNLM"/>
    </source>
</evidence>
<evidence type="ECO:0000313" key="2">
    <source>
        <dbReference type="Proteomes" id="UP001500016"/>
    </source>
</evidence>
<dbReference type="EMBL" id="BAAAPE010000023">
    <property type="protein sequence ID" value="GAA2100604.1"/>
    <property type="molecule type" value="Genomic_DNA"/>
</dbReference>
<reference evidence="1 2" key="1">
    <citation type="journal article" date="2019" name="Int. J. Syst. Evol. Microbiol.">
        <title>The Global Catalogue of Microorganisms (GCM) 10K type strain sequencing project: providing services to taxonomists for standard genome sequencing and annotation.</title>
        <authorList>
            <consortium name="The Broad Institute Genomics Platform"/>
            <consortium name="The Broad Institute Genome Sequencing Center for Infectious Disease"/>
            <person name="Wu L."/>
            <person name="Ma J."/>
        </authorList>
    </citation>
    <scope>NUCLEOTIDE SEQUENCE [LARGE SCALE GENOMIC DNA]</scope>
    <source>
        <strain evidence="1 2">JCM 15478</strain>
    </source>
</reference>
<sequence length="266" mass="29001">MAVKNQAHVLWAGLTGRRPPRSVGEIVDAVGGTRAAARLAGVAQRTMQKWRKEEADAVGSVRGMVRAMGGRQQAASAAGVSPRTIRDWERKERRGEALGPRQQARAGRLQDAAARAHAAKVEHRPGIAKMRQDVVNDAAARQRAMNPRRAARIANSGARVRMHAHVSVIATDPLNPDRRNRENMDVELRGPVLDETVNEWMNGGDADAVLGKMSEAFTQHYLHHDPNAEHAGPQGGGGARWTFNSIKSMQISQATPGAPNTFRYRD</sequence>
<evidence type="ECO:0000313" key="1">
    <source>
        <dbReference type="EMBL" id="GAA2100604.1"/>
    </source>
</evidence>
<keyword evidence="2" id="KW-1185">Reference proteome</keyword>
<comment type="caution">
    <text evidence="1">The sequence shown here is derived from an EMBL/GenBank/DDBJ whole genome shotgun (WGS) entry which is preliminary data.</text>
</comment>
<proteinExistence type="predicted"/>
<organism evidence="1 2">
    <name type="scientific">Streptomyces albiaxialis</name>
    <dbReference type="NCBI Taxonomy" id="329523"/>
    <lineage>
        <taxon>Bacteria</taxon>
        <taxon>Bacillati</taxon>
        <taxon>Actinomycetota</taxon>
        <taxon>Actinomycetes</taxon>
        <taxon>Kitasatosporales</taxon>
        <taxon>Streptomycetaceae</taxon>
        <taxon>Streptomyces</taxon>
    </lineage>
</organism>
<protein>
    <recommendedName>
        <fullName evidence="3">Terminal protein</fullName>
    </recommendedName>
</protein>